<evidence type="ECO:0000256" key="3">
    <source>
        <dbReference type="ARBA" id="ARBA00022679"/>
    </source>
</evidence>
<protein>
    <recommendedName>
        <fullName evidence="1">non-specific serine/threonine protein kinase</fullName>
        <ecNumber evidence="1">2.7.11.1</ecNumber>
    </recommendedName>
</protein>
<organism evidence="11 12">
    <name type="scientific">Kribbella deserti</name>
    <dbReference type="NCBI Taxonomy" id="1926257"/>
    <lineage>
        <taxon>Bacteria</taxon>
        <taxon>Bacillati</taxon>
        <taxon>Actinomycetota</taxon>
        <taxon>Actinomycetes</taxon>
        <taxon>Propionibacteriales</taxon>
        <taxon>Kribbellaceae</taxon>
        <taxon>Kribbella</taxon>
    </lineage>
</organism>
<evidence type="ECO:0000256" key="7">
    <source>
        <dbReference type="PROSITE-ProRule" id="PRU10141"/>
    </source>
</evidence>
<gene>
    <name evidence="11" type="ORF">ACFFGN_26105</name>
</gene>
<keyword evidence="4 7" id="KW-0547">Nucleotide-binding</keyword>
<feature type="compositionally biased region" description="Polar residues" evidence="8">
    <location>
        <begin position="437"/>
        <end position="453"/>
    </location>
</feature>
<keyword evidence="12" id="KW-1185">Reference proteome</keyword>
<reference evidence="11 12" key="1">
    <citation type="submission" date="2024-09" db="EMBL/GenBank/DDBJ databases">
        <authorList>
            <person name="Sun Q."/>
            <person name="Mori K."/>
        </authorList>
    </citation>
    <scope>NUCLEOTIDE SEQUENCE [LARGE SCALE GENOMIC DNA]</scope>
    <source>
        <strain evidence="11 12">CGMCC 1.15906</strain>
    </source>
</reference>
<proteinExistence type="predicted"/>
<keyword evidence="9" id="KW-0812">Transmembrane</keyword>
<evidence type="ECO:0000256" key="2">
    <source>
        <dbReference type="ARBA" id="ARBA00022527"/>
    </source>
</evidence>
<evidence type="ECO:0000256" key="9">
    <source>
        <dbReference type="SAM" id="Phobius"/>
    </source>
</evidence>
<comment type="caution">
    <text evidence="11">The sequence shown here is derived from an EMBL/GenBank/DDBJ whole genome shotgun (WGS) entry which is preliminary data.</text>
</comment>
<dbReference type="EC" id="2.7.11.1" evidence="1"/>
<dbReference type="Pfam" id="PF00069">
    <property type="entry name" value="Pkinase"/>
    <property type="match status" value="1"/>
</dbReference>
<name>A0ABV6QTS5_9ACTN</name>
<sequence>MDQRDQLGRYSLVRRVGAGGFATVWLARDEQLDAEVAIKVLSENWIDEDDVRRRFIAEGRFLRRVQSRHVVGVHDIGETEDGRPYLVLSYADGGSLAERIKAGPLEIATVVEVLSQVGAGLQDLHDRGVLHRDVKPANVLFQSEPGGGERAMLGDLGLGKSLDAVSQLTMPGGTPAYVAPEQVMGERLDERADLYSLGAVAYAALTGQAPHGPISLGAVMRIDAPPPPMATLRPEVPAAIDAVVRRALQPDRDQRWPSLAAFRAALAEAHETGQFPAGALDVSGPVHASGPNPGLIDQPTAAANTALPTSAAAAPTALAHRKAAEAESSSAEQSGPSRLAWVLAIVLAVVLGTGGGYAGYTFMAQRPFKVEHQGLIVEVPRAWSQMSKATREPIAGKGEQPALLVGVDITDWASGLASEGVFLGRIPSGTLPAKRTPPSTCTAADGPTSTNVKGHQAKTWRYSCPGSRLVYERYVQLDNGHLLQIQVRSPDAAQAEEVLSSASTNSVNG</sequence>
<keyword evidence="5 11" id="KW-0418">Kinase</keyword>
<dbReference type="CDD" id="cd14014">
    <property type="entry name" value="STKc_PknB_like"/>
    <property type="match status" value="1"/>
</dbReference>
<feature type="region of interest" description="Disordered" evidence="8">
    <location>
        <begin position="433"/>
        <end position="453"/>
    </location>
</feature>
<evidence type="ECO:0000256" key="4">
    <source>
        <dbReference type="ARBA" id="ARBA00022741"/>
    </source>
</evidence>
<evidence type="ECO:0000256" key="8">
    <source>
        <dbReference type="SAM" id="MobiDB-lite"/>
    </source>
</evidence>
<dbReference type="EMBL" id="JBHLTC010000035">
    <property type="protein sequence ID" value="MFC0627573.1"/>
    <property type="molecule type" value="Genomic_DNA"/>
</dbReference>
<keyword evidence="6 7" id="KW-0067">ATP-binding</keyword>
<keyword evidence="3 11" id="KW-0808">Transferase</keyword>
<dbReference type="PANTHER" id="PTHR43289">
    <property type="entry name" value="MITOGEN-ACTIVATED PROTEIN KINASE KINASE KINASE 20-RELATED"/>
    <property type="match status" value="1"/>
</dbReference>
<dbReference type="Gene3D" id="3.30.200.20">
    <property type="entry name" value="Phosphorylase Kinase, domain 1"/>
    <property type="match status" value="1"/>
</dbReference>
<accession>A0ABV6QTS5</accession>
<keyword evidence="2" id="KW-0723">Serine/threonine-protein kinase</keyword>
<dbReference type="GO" id="GO:0004674">
    <property type="term" value="F:protein serine/threonine kinase activity"/>
    <property type="evidence" value="ECO:0007669"/>
    <property type="project" value="UniProtKB-EC"/>
</dbReference>
<evidence type="ECO:0000313" key="11">
    <source>
        <dbReference type="EMBL" id="MFC0627573.1"/>
    </source>
</evidence>
<dbReference type="InterPro" id="IPR011009">
    <property type="entry name" value="Kinase-like_dom_sf"/>
</dbReference>
<evidence type="ECO:0000256" key="6">
    <source>
        <dbReference type="ARBA" id="ARBA00022840"/>
    </source>
</evidence>
<evidence type="ECO:0000259" key="10">
    <source>
        <dbReference type="PROSITE" id="PS50011"/>
    </source>
</evidence>
<dbReference type="InterPro" id="IPR008271">
    <property type="entry name" value="Ser/Thr_kinase_AS"/>
</dbReference>
<dbReference type="PANTHER" id="PTHR43289:SF6">
    <property type="entry name" value="SERINE_THREONINE-PROTEIN KINASE NEKL-3"/>
    <property type="match status" value="1"/>
</dbReference>
<feature type="binding site" evidence="7">
    <location>
        <position position="39"/>
    </location>
    <ligand>
        <name>ATP</name>
        <dbReference type="ChEBI" id="CHEBI:30616"/>
    </ligand>
</feature>
<dbReference type="InterPro" id="IPR017441">
    <property type="entry name" value="Protein_kinase_ATP_BS"/>
</dbReference>
<dbReference type="SMART" id="SM00220">
    <property type="entry name" value="S_TKc"/>
    <property type="match status" value="1"/>
</dbReference>
<evidence type="ECO:0000256" key="5">
    <source>
        <dbReference type="ARBA" id="ARBA00022777"/>
    </source>
</evidence>
<feature type="transmembrane region" description="Helical" evidence="9">
    <location>
        <begin position="339"/>
        <end position="360"/>
    </location>
</feature>
<dbReference type="RefSeq" id="WP_380052505.1">
    <property type="nucleotide sequence ID" value="NZ_JBHLTC010000035.1"/>
</dbReference>
<dbReference type="PROSITE" id="PS00108">
    <property type="entry name" value="PROTEIN_KINASE_ST"/>
    <property type="match status" value="1"/>
</dbReference>
<keyword evidence="9" id="KW-0472">Membrane</keyword>
<dbReference type="PROSITE" id="PS50011">
    <property type="entry name" value="PROTEIN_KINASE_DOM"/>
    <property type="match status" value="1"/>
</dbReference>
<dbReference type="PROSITE" id="PS00107">
    <property type="entry name" value="PROTEIN_KINASE_ATP"/>
    <property type="match status" value="1"/>
</dbReference>
<evidence type="ECO:0000256" key="1">
    <source>
        <dbReference type="ARBA" id="ARBA00012513"/>
    </source>
</evidence>
<dbReference type="Gene3D" id="1.10.510.10">
    <property type="entry name" value="Transferase(Phosphotransferase) domain 1"/>
    <property type="match status" value="1"/>
</dbReference>
<keyword evidence="9" id="KW-1133">Transmembrane helix</keyword>
<dbReference type="SUPFAM" id="SSF56112">
    <property type="entry name" value="Protein kinase-like (PK-like)"/>
    <property type="match status" value="1"/>
</dbReference>
<evidence type="ECO:0000313" key="12">
    <source>
        <dbReference type="Proteomes" id="UP001589890"/>
    </source>
</evidence>
<feature type="domain" description="Protein kinase" evidence="10">
    <location>
        <begin position="10"/>
        <end position="273"/>
    </location>
</feature>
<dbReference type="InterPro" id="IPR000719">
    <property type="entry name" value="Prot_kinase_dom"/>
</dbReference>
<feature type="region of interest" description="Disordered" evidence="8">
    <location>
        <begin position="277"/>
        <end position="300"/>
    </location>
</feature>
<dbReference type="Proteomes" id="UP001589890">
    <property type="component" value="Unassembled WGS sequence"/>
</dbReference>